<proteinExistence type="predicted"/>
<dbReference type="AlphaFoldDB" id="D4XC57"/>
<evidence type="ECO:0000256" key="1">
    <source>
        <dbReference type="SAM" id="MobiDB-lite"/>
    </source>
</evidence>
<feature type="region of interest" description="Disordered" evidence="1">
    <location>
        <begin position="17"/>
        <end position="45"/>
    </location>
</feature>
<evidence type="ECO:0000313" key="3">
    <source>
        <dbReference type="Proteomes" id="UP000004510"/>
    </source>
</evidence>
<organism evidence="2 3">
    <name type="scientific">Achromobacter piechaudii ATCC 43553</name>
    <dbReference type="NCBI Taxonomy" id="742159"/>
    <lineage>
        <taxon>Bacteria</taxon>
        <taxon>Pseudomonadati</taxon>
        <taxon>Pseudomonadota</taxon>
        <taxon>Betaproteobacteria</taxon>
        <taxon>Burkholderiales</taxon>
        <taxon>Alcaligenaceae</taxon>
        <taxon>Achromobacter</taxon>
    </lineage>
</organism>
<comment type="caution">
    <text evidence="2">The sequence shown here is derived from an EMBL/GenBank/DDBJ whole genome shotgun (WGS) entry which is preliminary data.</text>
</comment>
<name>D4XC57_9BURK</name>
<gene>
    <name evidence="2" type="ORF">HMPREF0004_3054</name>
</gene>
<dbReference type="HOGENOM" id="CLU_3194789_0_0_4"/>
<reference evidence="3" key="1">
    <citation type="submission" date="2010-03" db="EMBL/GenBank/DDBJ databases">
        <title>Complete sequence of Mobiluncus curtisii ATCC 43063.</title>
        <authorList>
            <person name="Muzny D."/>
            <person name="Qin X."/>
            <person name="Deng J."/>
            <person name="Jiang H."/>
            <person name="Liu Y."/>
            <person name="Qu J."/>
            <person name="Song X.-Z."/>
            <person name="Zhang L."/>
            <person name="Thornton R."/>
            <person name="Coyle M."/>
            <person name="Francisco L."/>
            <person name="Jackson L."/>
            <person name="Javaid M."/>
            <person name="Korchina V."/>
            <person name="Kovar C."/>
            <person name="Mata R."/>
            <person name="Mathew T."/>
            <person name="Ngo R."/>
            <person name="Nguyen L."/>
            <person name="Nguyen N."/>
            <person name="Okwuonu G."/>
            <person name="Ongeri F."/>
            <person name="Pham C."/>
            <person name="Simmons D."/>
            <person name="Wilczek-Boney K."/>
            <person name="Hale W."/>
            <person name="Jakkamsetti A."/>
            <person name="Pham P."/>
            <person name="Ruth R."/>
            <person name="San Lucas F."/>
            <person name="Warren J."/>
            <person name="Zhang J."/>
            <person name="Zhao Z."/>
            <person name="Zhou C."/>
            <person name="Zhu D."/>
            <person name="Lee S."/>
            <person name="Bess C."/>
            <person name="Blankenburg K."/>
            <person name="Forbes L."/>
            <person name="Fu Q."/>
            <person name="Gubbala S."/>
            <person name="Hirani K."/>
            <person name="Jayaseelan J.C."/>
            <person name="Lara F."/>
            <person name="Munidasa M."/>
            <person name="Palculict T."/>
            <person name="Patil S."/>
            <person name="Pu L.-L."/>
            <person name="Saada N."/>
            <person name="Tang L."/>
            <person name="Weissenberger G."/>
            <person name="Zhu Y."/>
            <person name="Hemphill L."/>
            <person name="Shang Y."/>
            <person name="Youmans B."/>
            <person name="Ayvaz T."/>
            <person name="Ross M."/>
            <person name="Santibanez J."/>
            <person name="Aqrawi P."/>
            <person name="Gross S."/>
            <person name="Joshi V."/>
            <person name="Fowler G."/>
            <person name="Nazareth L."/>
            <person name="Reid J."/>
            <person name="Worley K."/>
            <person name="Petrosino J."/>
            <person name="Highlander S."/>
            <person name="Gibbs R."/>
            <person name="Gibbs R."/>
        </authorList>
    </citation>
    <scope>NUCLEOTIDE SEQUENCE [LARGE SCALE GENOMIC DNA]</scope>
    <source>
        <strain evidence="3">ATCC 43553</strain>
    </source>
</reference>
<dbReference type="Proteomes" id="UP000004510">
    <property type="component" value="Unassembled WGS sequence"/>
</dbReference>
<dbReference type="EMBL" id="ADMS01000067">
    <property type="protein sequence ID" value="EFF75578.1"/>
    <property type="molecule type" value="Genomic_DNA"/>
</dbReference>
<protein>
    <submittedName>
        <fullName evidence="2">Uncharacterized protein</fullName>
    </submittedName>
</protein>
<sequence length="45" mass="5154">MCIDYRKWLEWQDFTGTAHHGPNGPINTMIERPQRPSGLIAQSEA</sequence>
<accession>D4XC57</accession>
<evidence type="ECO:0000313" key="2">
    <source>
        <dbReference type="EMBL" id="EFF75578.1"/>
    </source>
</evidence>